<organism evidence="2 3">
    <name type="scientific">Phenylobacterium montanum</name>
    <dbReference type="NCBI Taxonomy" id="2823693"/>
    <lineage>
        <taxon>Bacteria</taxon>
        <taxon>Pseudomonadati</taxon>
        <taxon>Pseudomonadota</taxon>
        <taxon>Alphaproteobacteria</taxon>
        <taxon>Caulobacterales</taxon>
        <taxon>Caulobacteraceae</taxon>
        <taxon>Phenylobacterium</taxon>
    </lineage>
</organism>
<evidence type="ECO:0000256" key="1">
    <source>
        <dbReference type="SAM" id="SignalP"/>
    </source>
</evidence>
<dbReference type="KEGG" id="caul:KCG34_21340"/>
<accession>A0A975G078</accession>
<name>A0A975G078_9CAUL</name>
<dbReference type="RefSeq" id="WP_211937618.1">
    <property type="nucleotide sequence ID" value="NZ_CP073078.1"/>
</dbReference>
<gene>
    <name evidence="2" type="ORF">KCG34_21340</name>
</gene>
<proteinExistence type="predicted"/>
<keyword evidence="3" id="KW-1185">Reference proteome</keyword>
<sequence length="268" mass="28927">MIANTALTVAAALALAAGPAAAQPPTEPIRLSLGYDGRLDLIKVLDMHFDQRITPTAFTAGAQLRSYGILAAFKRFDVKANAQGRLTQDGPHAEAFDYDNHDGKRERKVQVSWRADDVVTASQPAFGNMGDPPASREQRLAASDPLTQLMRVTLADPEIPCAGSPRFFDGKQLYELDFTNGRTEAPDDGMRALGVTRVMRCQVRYVEVAGFKKKAPSKRNGGLKGAINVAFGQLGSRGPWVLADVRADTPIGPADIVLRRAQVVRGQS</sequence>
<keyword evidence="1" id="KW-0732">Signal</keyword>
<feature type="chain" id="PRO_5037100434" evidence="1">
    <location>
        <begin position="23"/>
        <end position="268"/>
    </location>
</feature>
<reference evidence="2" key="1">
    <citation type="submission" date="2021-04" db="EMBL/GenBank/DDBJ databases">
        <title>The complete genome sequence of Caulobacter sp. S6.</title>
        <authorList>
            <person name="Tang Y."/>
            <person name="Ouyang W."/>
            <person name="Liu Q."/>
            <person name="Huang B."/>
            <person name="Guo Z."/>
            <person name="Lei P."/>
        </authorList>
    </citation>
    <scope>NUCLEOTIDE SEQUENCE</scope>
    <source>
        <strain evidence="2">S6</strain>
    </source>
</reference>
<evidence type="ECO:0000313" key="2">
    <source>
        <dbReference type="EMBL" id="QUD87566.1"/>
    </source>
</evidence>
<evidence type="ECO:0000313" key="3">
    <source>
        <dbReference type="Proteomes" id="UP000676409"/>
    </source>
</evidence>
<dbReference type="Proteomes" id="UP000676409">
    <property type="component" value="Chromosome"/>
</dbReference>
<protein>
    <submittedName>
        <fullName evidence="2">DUF3108 domain-containing protein</fullName>
    </submittedName>
</protein>
<dbReference type="EMBL" id="CP073078">
    <property type="protein sequence ID" value="QUD87566.1"/>
    <property type="molecule type" value="Genomic_DNA"/>
</dbReference>
<feature type="signal peptide" evidence="1">
    <location>
        <begin position="1"/>
        <end position="22"/>
    </location>
</feature>
<dbReference type="AlphaFoldDB" id="A0A975G078"/>